<dbReference type="EMBL" id="JAULSN010000016">
    <property type="protein sequence ID" value="KAK3358455.1"/>
    <property type="molecule type" value="Genomic_DNA"/>
</dbReference>
<evidence type="ECO:0000313" key="4">
    <source>
        <dbReference type="Proteomes" id="UP001287356"/>
    </source>
</evidence>
<dbReference type="GO" id="GO:0005782">
    <property type="term" value="C:peroxisomal matrix"/>
    <property type="evidence" value="ECO:0007669"/>
    <property type="project" value="TreeGrafter"/>
</dbReference>
<dbReference type="InterPro" id="IPR042171">
    <property type="entry name" value="Acyl-CoA_hotdog"/>
</dbReference>
<dbReference type="GO" id="GO:0006637">
    <property type="term" value="P:acyl-CoA metabolic process"/>
    <property type="evidence" value="ECO:0007669"/>
    <property type="project" value="InterPro"/>
</dbReference>
<evidence type="ECO:0000256" key="2">
    <source>
        <dbReference type="SAM" id="MobiDB-lite"/>
    </source>
</evidence>
<dbReference type="GO" id="GO:0009062">
    <property type="term" value="P:fatty acid catabolic process"/>
    <property type="evidence" value="ECO:0007669"/>
    <property type="project" value="TreeGrafter"/>
</dbReference>
<dbReference type="PANTHER" id="PTHR11066:SF64">
    <property type="entry name" value="ACYL-COA THIOESTERASE (AFU_ORTHOLOGUE AFUA_1G12060)"/>
    <property type="match status" value="1"/>
</dbReference>
<reference evidence="3" key="2">
    <citation type="submission" date="2023-06" db="EMBL/GenBank/DDBJ databases">
        <authorList>
            <consortium name="Lawrence Berkeley National Laboratory"/>
            <person name="Haridas S."/>
            <person name="Hensen N."/>
            <person name="Bonometti L."/>
            <person name="Westerberg I."/>
            <person name="Brannstrom I.O."/>
            <person name="Guillou S."/>
            <person name="Cros-Aarteil S."/>
            <person name="Calhoun S."/>
            <person name="Kuo A."/>
            <person name="Mondo S."/>
            <person name="Pangilinan J."/>
            <person name="Riley R."/>
            <person name="Labutti K."/>
            <person name="Andreopoulos B."/>
            <person name="Lipzen A."/>
            <person name="Chen C."/>
            <person name="Yanf M."/>
            <person name="Daum C."/>
            <person name="Ng V."/>
            <person name="Clum A."/>
            <person name="Steindorff A."/>
            <person name="Ohm R."/>
            <person name="Martin F."/>
            <person name="Silar P."/>
            <person name="Natvig D."/>
            <person name="Lalanne C."/>
            <person name="Gautier V."/>
            <person name="Ament-Velasquez S.L."/>
            <person name="Kruys A."/>
            <person name="Hutchinson M.I."/>
            <person name="Powell A.J."/>
            <person name="Barry K."/>
            <person name="Miller A.N."/>
            <person name="Grigoriev I.V."/>
            <person name="Debuchy R."/>
            <person name="Gladieux P."/>
            <person name="Thoren M.H."/>
            <person name="Johannesson H."/>
        </authorList>
    </citation>
    <scope>NUCLEOTIDE SEQUENCE</scope>
    <source>
        <strain evidence="3">CBS 958.72</strain>
    </source>
</reference>
<dbReference type="CDD" id="cd03444">
    <property type="entry name" value="Thioesterase_II_repeat1"/>
    <property type="match status" value="1"/>
</dbReference>
<feature type="region of interest" description="Disordered" evidence="2">
    <location>
        <begin position="123"/>
        <end position="143"/>
    </location>
</feature>
<protein>
    <submittedName>
        <fullName evidence="3">Thioesterase-like superfamily-domain-containing protein</fullName>
    </submittedName>
</protein>
<keyword evidence="4" id="KW-1185">Reference proteome</keyword>
<proteinExistence type="inferred from homology"/>
<organism evidence="3 4">
    <name type="scientific">Lasiosphaeria ovina</name>
    <dbReference type="NCBI Taxonomy" id="92902"/>
    <lineage>
        <taxon>Eukaryota</taxon>
        <taxon>Fungi</taxon>
        <taxon>Dikarya</taxon>
        <taxon>Ascomycota</taxon>
        <taxon>Pezizomycotina</taxon>
        <taxon>Sordariomycetes</taxon>
        <taxon>Sordariomycetidae</taxon>
        <taxon>Sordariales</taxon>
        <taxon>Lasiosphaeriaceae</taxon>
        <taxon>Lasiosphaeria</taxon>
    </lineage>
</organism>
<comment type="caution">
    <text evidence="3">The sequence shown here is derived from an EMBL/GenBank/DDBJ whole genome shotgun (WGS) entry which is preliminary data.</text>
</comment>
<dbReference type="Proteomes" id="UP001287356">
    <property type="component" value="Unassembled WGS sequence"/>
</dbReference>
<dbReference type="Gene3D" id="2.40.160.210">
    <property type="entry name" value="Acyl-CoA thioesterase, double hotdog domain"/>
    <property type="match status" value="1"/>
</dbReference>
<dbReference type="PANTHER" id="PTHR11066">
    <property type="entry name" value="ACYL-COA THIOESTERASE"/>
    <property type="match status" value="1"/>
</dbReference>
<dbReference type="GO" id="GO:0047617">
    <property type="term" value="F:fatty acyl-CoA hydrolase activity"/>
    <property type="evidence" value="ECO:0007669"/>
    <property type="project" value="InterPro"/>
</dbReference>
<dbReference type="InterPro" id="IPR003703">
    <property type="entry name" value="Acyl_CoA_thio"/>
</dbReference>
<comment type="similarity">
    <text evidence="1">Belongs to the C/M/P thioester hydrolase family.</text>
</comment>
<name>A0AAE0MYS0_9PEZI</name>
<sequence>MASEKDPRLPFQEALDIVRLPNATQTQSQETVHRFMGQRAAYVPGSDMPPIMPRLHIAAFGGHVFAQAGLAVCRARKELEDKKGTKPSERHGLHTIHGFFTASGIHNRPFIHEVTPLTATPSLSTLSVTTRQPSEPSTNPSGDNFPLADALLPLGDPCFTAICSFKLPEEHSAGVDMQDDAPQKRFASILASRQPQDWLPVPPVDVTGMVAMAGNDIVGAFPVVDMKKVDMKGFNAGKPAHERRELILYRLLLPLPSDGSGSQGWNANAHVLVHAFAADRNGLLMGGNYVGFGWSLDRAASLSNSFVMHVNADCAVMRAEDGWWVQEFSFPRAAAGRITVMSKIWSPQGVHVATEFQDGMLRGRVVVEEKGKL</sequence>
<feature type="compositionally biased region" description="Polar residues" evidence="2">
    <location>
        <begin position="131"/>
        <end position="142"/>
    </location>
</feature>
<gene>
    <name evidence="3" type="ORF">B0T24DRAFT_130425</name>
</gene>
<evidence type="ECO:0000313" key="3">
    <source>
        <dbReference type="EMBL" id="KAK3358455.1"/>
    </source>
</evidence>
<dbReference type="SUPFAM" id="SSF54637">
    <property type="entry name" value="Thioesterase/thiol ester dehydrase-isomerase"/>
    <property type="match status" value="2"/>
</dbReference>
<evidence type="ECO:0000256" key="1">
    <source>
        <dbReference type="ARBA" id="ARBA00006538"/>
    </source>
</evidence>
<dbReference type="AlphaFoldDB" id="A0AAE0MYS0"/>
<accession>A0AAE0MYS0</accession>
<dbReference type="InterPro" id="IPR029069">
    <property type="entry name" value="HotDog_dom_sf"/>
</dbReference>
<reference evidence="3" key="1">
    <citation type="journal article" date="2023" name="Mol. Phylogenet. Evol.">
        <title>Genome-scale phylogeny and comparative genomics of the fungal order Sordariales.</title>
        <authorList>
            <person name="Hensen N."/>
            <person name="Bonometti L."/>
            <person name="Westerberg I."/>
            <person name="Brannstrom I.O."/>
            <person name="Guillou S."/>
            <person name="Cros-Aarteil S."/>
            <person name="Calhoun S."/>
            <person name="Haridas S."/>
            <person name="Kuo A."/>
            <person name="Mondo S."/>
            <person name="Pangilinan J."/>
            <person name="Riley R."/>
            <person name="LaButti K."/>
            <person name="Andreopoulos B."/>
            <person name="Lipzen A."/>
            <person name="Chen C."/>
            <person name="Yan M."/>
            <person name="Daum C."/>
            <person name="Ng V."/>
            <person name="Clum A."/>
            <person name="Steindorff A."/>
            <person name="Ohm R.A."/>
            <person name="Martin F."/>
            <person name="Silar P."/>
            <person name="Natvig D.O."/>
            <person name="Lalanne C."/>
            <person name="Gautier V."/>
            <person name="Ament-Velasquez S.L."/>
            <person name="Kruys A."/>
            <person name="Hutchinson M.I."/>
            <person name="Powell A.J."/>
            <person name="Barry K."/>
            <person name="Miller A.N."/>
            <person name="Grigoriev I.V."/>
            <person name="Debuchy R."/>
            <person name="Gladieux P."/>
            <person name="Hiltunen Thoren M."/>
            <person name="Johannesson H."/>
        </authorList>
    </citation>
    <scope>NUCLEOTIDE SEQUENCE</scope>
    <source>
        <strain evidence="3">CBS 958.72</strain>
    </source>
</reference>